<dbReference type="InterPro" id="IPR044294">
    <property type="entry name" value="Lipase-like"/>
</dbReference>
<dbReference type="Gene3D" id="3.40.50.1820">
    <property type="entry name" value="alpha/beta hydrolase"/>
    <property type="match status" value="1"/>
</dbReference>
<reference evidence="3" key="1">
    <citation type="submission" date="2016-11" db="UniProtKB">
        <authorList>
            <consortium name="WormBaseParasite"/>
        </authorList>
    </citation>
    <scope>IDENTIFICATION</scope>
</reference>
<dbReference type="Pfam" id="PF05057">
    <property type="entry name" value="DUF676"/>
    <property type="match status" value="1"/>
</dbReference>
<keyword evidence="2" id="KW-1185">Reference proteome</keyword>
<organism evidence="2 3">
    <name type="scientific">Heterorhabditis bacteriophora</name>
    <name type="common">Entomopathogenic nematode worm</name>
    <dbReference type="NCBI Taxonomy" id="37862"/>
    <lineage>
        <taxon>Eukaryota</taxon>
        <taxon>Metazoa</taxon>
        <taxon>Ecdysozoa</taxon>
        <taxon>Nematoda</taxon>
        <taxon>Chromadorea</taxon>
        <taxon>Rhabditida</taxon>
        <taxon>Rhabditina</taxon>
        <taxon>Rhabditomorpha</taxon>
        <taxon>Strongyloidea</taxon>
        <taxon>Heterorhabditidae</taxon>
        <taxon>Heterorhabditis</taxon>
    </lineage>
</organism>
<accession>A0A1I7WP36</accession>
<dbReference type="PANTHER" id="PTHR12482:SF5">
    <property type="entry name" value="DUF676 DOMAIN-CONTAINING PROTEIN"/>
    <property type="match status" value="1"/>
</dbReference>
<dbReference type="InterPro" id="IPR007751">
    <property type="entry name" value="DUF676_lipase-like"/>
</dbReference>
<dbReference type="InterPro" id="IPR029058">
    <property type="entry name" value="AB_hydrolase_fold"/>
</dbReference>
<sequence>MNAISLRLEDSERPWATLEAETVHLSSRLSIMFSQLLHLTLHSEGIKTAMDNEYYEWRLRMLGEAFFFSEKPISSLLSPQTVYTEVGLLHTLNPDFALLSVVAKAKYLQKLPRFPIHCPATDPTADNCCIVFEERFLAGNTDAHNSGLRNSTHDTIDCIRNDAGDCFARKDSRKTIRLPRLRHRSVENKSLSPLHHMRPRMGSATAPSCELVINIENSSDSVDETVDSPSSSKRVTAVLSFEDFPPDKVSMIVDFVKERENVKTKLKMQSFDGYLYSELASHPIRPALLTSMGPMKYNKLSHLVVFVHGLEGTSDDLTPYRNALRIAAPDAGLHFLLSEANQCKTWADFDTMADNLLDEVHNYMMASLEPSVKVSFVAHSLGGIIVRAALAKANADWLHPRLHTLLTINSPHLGLTYLGRGVNWGLQLIQWWKQSRSMEQLSLRDEISFHDSFLFQLSEKKTFSHFKYVLLIGTPPDVFVPCHSSLLAPCKTANKDFSALGTTYREMLSNILNEIVSSERGTTVVRFTTMHSIPSAKSSRLTGRAVSALKYFI</sequence>
<dbReference type="Proteomes" id="UP000095283">
    <property type="component" value="Unplaced"/>
</dbReference>
<dbReference type="PANTHER" id="PTHR12482">
    <property type="entry name" value="LIPASE ROG1-RELATED-RELATED"/>
    <property type="match status" value="1"/>
</dbReference>
<evidence type="ECO:0000313" key="2">
    <source>
        <dbReference type="Proteomes" id="UP000095283"/>
    </source>
</evidence>
<evidence type="ECO:0000313" key="3">
    <source>
        <dbReference type="WBParaSite" id="Hba_06919"/>
    </source>
</evidence>
<name>A0A1I7WP36_HETBA</name>
<feature type="domain" description="DUF676" evidence="1">
    <location>
        <begin position="299"/>
        <end position="484"/>
    </location>
</feature>
<proteinExistence type="predicted"/>
<protein>
    <submittedName>
        <fullName evidence="3">DUF676 domain-containing protein</fullName>
    </submittedName>
</protein>
<evidence type="ECO:0000259" key="1">
    <source>
        <dbReference type="Pfam" id="PF05057"/>
    </source>
</evidence>
<dbReference type="AlphaFoldDB" id="A0A1I7WP36"/>
<dbReference type="WBParaSite" id="Hba_06919">
    <property type="protein sequence ID" value="Hba_06919"/>
    <property type="gene ID" value="Hba_06919"/>
</dbReference>
<dbReference type="SUPFAM" id="SSF53474">
    <property type="entry name" value="alpha/beta-Hydrolases"/>
    <property type="match status" value="1"/>
</dbReference>